<evidence type="ECO:0000313" key="2">
    <source>
        <dbReference type="EMBL" id="UFZ03856.1"/>
    </source>
</evidence>
<feature type="region of interest" description="Disordered" evidence="1">
    <location>
        <begin position="269"/>
        <end position="341"/>
    </location>
</feature>
<feature type="region of interest" description="Disordered" evidence="1">
    <location>
        <begin position="69"/>
        <end position="94"/>
    </location>
</feature>
<keyword evidence="3" id="KW-1185">Reference proteome</keyword>
<feature type="compositionally biased region" description="Low complexity" evidence="1">
    <location>
        <begin position="302"/>
        <end position="341"/>
    </location>
</feature>
<name>A0ABY3R955_9BRAD</name>
<sequence>MLPGFRFLVAAIVFSISLTVFGMGAAALLRAAHEQFASNSSWHSTQAAGFTTFLPPAEPAPVLAVLRVEPSPAQPPTPPSDMVEAPPEATVPAEQPSTPAAIASVPENSVPETVAVIATIDPPALPTPSLPAETIDMANASIPPRTVTALDDRIESAKPDRMNSAMAPAIAIAVDKASDKSRLDSAPETAASVVSAASHDVPVAASPVPQVLASADPAMAPAISPSPAPTAPALDPIAAKLAALAEQPAHQDKPAASEHRASVKIASLQLRRSVMKKRQAREKQIAARRANQRRVAQRVRAARQAAAAQQQQQPFPDPFGQQPGFGQPQAVGQQAAGPRTR</sequence>
<dbReference type="RefSeq" id="WP_231319869.1">
    <property type="nucleotide sequence ID" value="NZ_CP088156.1"/>
</dbReference>
<evidence type="ECO:0000313" key="3">
    <source>
        <dbReference type="Proteomes" id="UP001431010"/>
    </source>
</evidence>
<gene>
    <name evidence="2" type="ORF">LQG66_32435</name>
</gene>
<proteinExistence type="predicted"/>
<evidence type="ECO:0000256" key="1">
    <source>
        <dbReference type="SAM" id="MobiDB-lite"/>
    </source>
</evidence>
<accession>A0ABY3R955</accession>
<dbReference type="EMBL" id="CP088156">
    <property type="protein sequence ID" value="UFZ03856.1"/>
    <property type="molecule type" value="Genomic_DNA"/>
</dbReference>
<dbReference type="Proteomes" id="UP001431010">
    <property type="component" value="Chromosome"/>
</dbReference>
<feature type="compositionally biased region" description="Basic residues" evidence="1">
    <location>
        <begin position="290"/>
        <end position="301"/>
    </location>
</feature>
<organism evidence="2 3">
    <name type="scientific">Bradyrhizobium ontarionense</name>
    <dbReference type="NCBI Taxonomy" id="2898149"/>
    <lineage>
        <taxon>Bacteria</taxon>
        <taxon>Pseudomonadati</taxon>
        <taxon>Pseudomonadota</taxon>
        <taxon>Alphaproteobacteria</taxon>
        <taxon>Hyphomicrobiales</taxon>
        <taxon>Nitrobacteraceae</taxon>
        <taxon>Bradyrhizobium</taxon>
    </lineage>
</organism>
<reference evidence="2" key="1">
    <citation type="journal article" date="2024" name="Antonie Van Leeuwenhoek">
        <title>Bradyrhizobium ontarionense sp. nov., a novel bacterial symbiont isolated from Aeschynomene indica (Indian jointvetch), harbours photosynthesis, nitrogen fixation and nitrous oxide (N2O) reductase genes.</title>
        <authorList>
            <person name="Bromfield E.S.P."/>
            <person name="Cloutier S."/>
        </authorList>
    </citation>
    <scope>NUCLEOTIDE SEQUENCE</scope>
    <source>
        <strain evidence="2">A19</strain>
    </source>
</reference>
<protein>
    <submittedName>
        <fullName evidence="2">Uncharacterized protein</fullName>
    </submittedName>
</protein>